<dbReference type="SMART" id="SM00369">
    <property type="entry name" value="LRR_TYP"/>
    <property type="match status" value="7"/>
</dbReference>
<feature type="region of interest" description="Disordered" evidence="12">
    <location>
        <begin position="682"/>
        <end position="704"/>
    </location>
</feature>
<dbReference type="AlphaFoldDB" id="A0A8X8XJQ4"/>
<comment type="subcellular location">
    <subcellularLocation>
        <location evidence="1">Cell membrane</location>
        <topology evidence="1">Single-pass type I membrane protein</topology>
    </subcellularLocation>
</comment>
<dbReference type="PANTHER" id="PTHR48052">
    <property type="entry name" value="UNNAMED PRODUCT"/>
    <property type="match status" value="1"/>
</dbReference>
<keyword evidence="11" id="KW-0325">Glycoprotein</keyword>
<evidence type="ECO:0000256" key="6">
    <source>
        <dbReference type="ARBA" id="ARBA00022729"/>
    </source>
</evidence>
<dbReference type="EMBL" id="PNBA02000008">
    <property type="protein sequence ID" value="KAG6415120.1"/>
    <property type="molecule type" value="Genomic_DNA"/>
</dbReference>
<evidence type="ECO:0000256" key="8">
    <source>
        <dbReference type="ARBA" id="ARBA00022989"/>
    </source>
</evidence>
<dbReference type="FunFam" id="3.80.10.10:FF:000400">
    <property type="entry name" value="Nuclear pore complex protein NUP107"/>
    <property type="match status" value="1"/>
</dbReference>
<dbReference type="Pfam" id="PF00560">
    <property type="entry name" value="LRR_1"/>
    <property type="match status" value="5"/>
</dbReference>
<proteinExistence type="inferred from homology"/>
<evidence type="ECO:0000313" key="14">
    <source>
        <dbReference type="Proteomes" id="UP000298416"/>
    </source>
</evidence>
<accession>A0A8X8XJQ4</accession>
<evidence type="ECO:0000256" key="4">
    <source>
        <dbReference type="ARBA" id="ARBA00022614"/>
    </source>
</evidence>
<keyword evidence="8" id="KW-1133">Transmembrane helix</keyword>
<evidence type="ECO:0000256" key="7">
    <source>
        <dbReference type="ARBA" id="ARBA00022737"/>
    </source>
</evidence>
<evidence type="ECO:0000256" key="9">
    <source>
        <dbReference type="ARBA" id="ARBA00023136"/>
    </source>
</evidence>
<dbReference type="Pfam" id="PF13516">
    <property type="entry name" value="LRR_6"/>
    <property type="match status" value="2"/>
</dbReference>
<keyword evidence="7" id="KW-0677">Repeat</keyword>
<evidence type="ECO:0000256" key="2">
    <source>
        <dbReference type="ARBA" id="ARBA00009592"/>
    </source>
</evidence>
<comment type="similarity">
    <text evidence="2">Belongs to the RLP family.</text>
</comment>
<dbReference type="InterPro" id="IPR003591">
    <property type="entry name" value="Leu-rich_rpt_typical-subtyp"/>
</dbReference>
<keyword evidence="9" id="KW-0472">Membrane</keyword>
<name>A0A8X8XJQ4_SALSN</name>
<keyword evidence="14" id="KW-1185">Reference proteome</keyword>
<dbReference type="PANTHER" id="PTHR48052:SF85">
    <property type="entry name" value="LEUCINE-RICH REPEAT-CONTAINING N-TERMINAL PLANT-TYPE DOMAIN-CONTAINING PROTEIN"/>
    <property type="match status" value="1"/>
</dbReference>
<sequence length="704" mass="79748">MEEDCCKWQGVECDAAGRVITLQLDYEGLSGTIEDLSMLSSFIYLKKLNLAYNSLSGTIPPSLFSLPSLQQLKLSNNNFNGHVDEFHSPSFPHLEELDLSGNRLQGPIPNSFFNLASLQLLYLANNFFHGTFRLDKIRRLQNLTTLNLSHNNLSVDANNINSTFSSFPQLYQLSLVSCNLSDFPDLRSQSSLRFLDLSNNRLGDEIPNWIWEIGSGEFWQLNLSCNHFVDLQRPYRIPDSLQVLDLHSNHLRGELPLPKDRALYIDYSNNKFDMAIPINIGTYLSNLIFFSVSNNSLSGTIPSTLCEAAYLQVVDLSFNNLSGDIPPCLLQNTENLGVFSLRSNNISGDIPDEFSENCGLETLDFNGNNLGGKIPKSIEYCTSLTVLNVGDNNIDDGFPCMLPSSLRVLVLRSNKFHGEITCTKHWPDLQIMDISSNHFSGSLYQVGFSSWSRMVLGSDGQSRREQLHFDFLNLKNFYYQDEVTITIKGSKLKLPKIWTEFTSVDFSDNDFHAEIPEEIGDLSSLVYLNLSHNSLTGTIPKSLGNMEELEALDLSVNQLTEMIPVDLGRINYLSVFNVSYNKLVGRIPYSPQFATFDYYSYEGNAGLCGFPLDISCSDRDPLEHEDQQRDGKSKMEENYISAEVGYVVGLGSTMWLLVFCPCLREMYFEKVDEVLANISERQSRRRSHHKRRRIAAMNQVRRRQ</sequence>
<dbReference type="GO" id="GO:0006952">
    <property type="term" value="P:defense response"/>
    <property type="evidence" value="ECO:0007669"/>
    <property type="project" value="UniProtKB-ARBA"/>
</dbReference>
<evidence type="ECO:0000256" key="1">
    <source>
        <dbReference type="ARBA" id="ARBA00004251"/>
    </source>
</evidence>
<dbReference type="Proteomes" id="UP000298416">
    <property type="component" value="Unassembled WGS sequence"/>
</dbReference>
<dbReference type="PROSITE" id="PS51450">
    <property type="entry name" value="LRR"/>
    <property type="match status" value="1"/>
</dbReference>
<keyword evidence="6" id="KW-0732">Signal</keyword>
<evidence type="ECO:0000256" key="12">
    <source>
        <dbReference type="SAM" id="MobiDB-lite"/>
    </source>
</evidence>
<dbReference type="GO" id="GO:0051707">
    <property type="term" value="P:response to other organism"/>
    <property type="evidence" value="ECO:0007669"/>
    <property type="project" value="UniProtKB-ARBA"/>
</dbReference>
<feature type="compositionally biased region" description="Basic residues" evidence="12">
    <location>
        <begin position="683"/>
        <end position="704"/>
    </location>
</feature>
<keyword evidence="3" id="KW-1003">Cell membrane</keyword>
<keyword evidence="10" id="KW-0675">Receptor</keyword>
<evidence type="ECO:0000256" key="3">
    <source>
        <dbReference type="ARBA" id="ARBA00022475"/>
    </source>
</evidence>
<dbReference type="GO" id="GO:0005886">
    <property type="term" value="C:plasma membrane"/>
    <property type="evidence" value="ECO:0007669"/>
    <property type="project" value="UniProtKB-SubCell"/>
</dbReference>
<reference evidence="13" key="2">
    <citation type="submission" date="2020-08" db="EMBL/GenBank/DDBJ databases">
        <title>Plant Genome Project.</title>
        <authorList>
            <person name="Zhang R.-G."/>
        </authorList>
    </citation>
    <scope>NUCLEOTIDE SEQUENCE</scope>
    <source>
        <strain evidence="13">Huo1</strain>
        <tissue evidence="13">Leaf</tissue>
    </source>
</reference>
<dbReference type="Pfam" id="PF13855">
    <property type="entry name" value="LRR_8"/>
    <property type="match status" value="2"/>
</dbReference>
<keyword evidence="4" id="KW-0433">Leucine-rich repeat</keyword>
<organism evidence="13">
    <name type="scientific">Salvia splendens</name>
    <name type="common">Scarlet sage</name>
    <dbReference type="NCBI Taxonomy" id="180675"/>
    <lineage>
        <taxon>Eukaryota</taxon>
        <taxon>Viridiplantae</taxon>
        <taxon>Streptophyta</taxon>
        <taxon>Embryophyta</taxon>
        <taxon>Tracheophyta</taxon>
        <taxon>Spermatophyta</taxon>
        <taxon>Magnoliopsida</taxon>
        <taxon>eudicotyledons</taxon>
        <taxon>Gunneridae</taxon>
        <taxon>Pentapetalae</taxon>
        <taxon>asterids</taxon>
        <taxon>lamiids</taxon>
        <taxon>Lamiales</taxon>
        <taxon>Lamiaceae</taxon>
        <taxon>Nepetoideae</taxon>
        <taxon>Mentheae</taxon>
        <taxon>Salviinae</taxon>
        <taxon>Salvia</taxon>
        <taxon>Salvia subgen. Calosphace</taxon>
        <taxon>core Calosphace</taxon>
    </lineage>
</organism>
<dbReference type="InterPro" id="IPR001611">
    <property type="entry name" value="Leu-rich_rpt"/>
</dbReference>
<gene>
    <name evidence="13" type="ORF">SASPL_122522</name>
</gene>
<keyword evidence="5" id="KW-0812">Transmembrane</keyword>
<evidence type="ECO:0000256" key="11">
    <source>
        <dbReference type="ARBA" id="ARBA00023180"/>
    </source>
</evidence>
<evidence type="ECO:0000256" key="10">
    <source>
        <dbReference type="ARBA" id="ARBA00023170"/>
    </source>
</evidence>
<evidence type="ECO:0000313" key="13">
    <source>
        <dbReference type="EMBL" id="KAG6415120.1"/>
    </source>
</evidence>
<dbReference type="OrthoDB" id="1394818at2759"/>
<comment type="caution">
    <text evidence="13">The sequence shown here is derived from an EMBL/GenBank/DDBJ whole genome shotgun (WGS) entry which is preliminary data.</text>
</comment>
<evidence type="ECO:0008006" key="15">
    <source>
        <dbReference type="Google" id="ProtNLM"/>
    </source>
</evidence>
<dbReference type="FunFam" id="3.80.10.10:FF:000213">
    <property type="entry name" value="Tyrosine-sulfated glycopeptide receptor 1"/>
    <property type="match status" value="1"/>
</dbReference>
<evidence type="ECO:0000256" key="5">
    <source>
        <dbReference type="ARBA" id="ARBA00022692"/>
    </source>
</evidence>
<protein>
    <recommendedName>
        <fullName evidence="15">LRR receptor-like serine/threonine-protein kinase FLS2</fullName>
    </recommendedName>
</protein>
<reference evidence="13" key="1">
    <citation type="submission" date="2018-01" db="EMBL/GenBank/DDBJ databases">
        <authorList>
            <person name="Mao J.F."/>
        </authorList>
    </citation>
    <scope>NUCLEOTIDE SEQUENCE</scope>
    <source>
        <strain evidence="13">Huo1</strain>
        <tissue evidence="13">Leaf</tissue>
    </source>
</reference>